<sequence>MCFLTTRPKIFKRLEGISNNDTNNSYNDLPTQLPPPPITMNSSFTNANYISKDYYSTPRQPTPWIIALIVTISFIFFLLLLGYCSLRRIQAVNKHRRRNDPNLIPFAVLSRTEMTTTTGQTNKIYSNENNSNQSNTNSVFSVTHVSSQVDKPKKSLGIRLKKLTPLYLLSKEKRVKTYPGNDHLINMNNVTGCNNMLVSSPPSNNNIEHEKKTYSPTSTFYNINKNTNSAGNSKILGCISKPGNTNKSGIRPSVSFAESPEVALIRDRQSILKLNRRQSKFIIEQFRESIESERDEYENDDYDDESLDEFCDDNVQTITMNDILNMINCENVFGQAGRVQNLSFVIAKPDF</sequence>
<accession>A0A9N9B7Q8</accession>
<dbReference type="EMBL" id="CAJVPL010001159">
    <property type="protein sequence ID" value="CAG8556174.1"/>
    <property type="molecule type" value="Genomic_DNA"/>
</dbReference>
<feature type="transmembrane region" description="Helical" evidence="1">
    <location>
        <begin position="64"/>
        <end position="86"/>
    </location>
</feature>
<comment type="caution">
    <text evidence="2">The sequence shown here is derived from an EMBL/GenBank/DDBJ whole genome shotgun (WGS) entry which is preliminary data.</text>
</comment>
<reference evidence="2" key="1">
    <citation type="submission" date="2021-06" db="EMBL/GenBank/DDBJ databases">
        <authorList>
            <person name="Kallberg Y."/>
            <person name="Tangrot J."/>
            <person name="Rosling A."/>
        </authorList>
    </citation>
    <scope>NUCLEOTIDE SEQUENCE</scope>
    <source>
        <strain evidence="2">MT106</strain>
    </source>
</reference>
<evidence type="ECO:0000256" key="1">
    <source>
        <dbReference type="SAM" id="Phobius"/>
    </source>
</evidence>
<keyword evidence="1" id="KW-1133">Transmembrane helix</keyword>
<name>A0A9N9B7Q8_9GLOM</name>
<dbReference type="Proteomes" id="UP000789831">
    <property type="component" value="Unassembled WGS sequence"/>
</dbReference>
<proteinExistence type="predicted"/>
<protein>
    <submittedName>
        <fullName evidence="2">3365_t:CDS:1</fullName>
    </submittedName>
</protein>
<keyword evidence="1" id="KW-0812">Transmembrane</keyword>
<evidence type="ECO:0000313" key="3">
    <source>
        <dbReference type="Proteomes" id="UP000789831"/>
    </source>
</evidence>
<dbReference type="AlphaFoldDB" id="A0A9N9B7Q8"/>
<keyword evidence="3" id="KW-1185">Reference proteome</keyword>
<gene>
    <name evidence="2" type="ORF">AGERDE_LOCUS6920</name>
</gene>
<evidence type="ECO:0000313" key="2">
    <source>
        <dbReference type="EMBL" id="CAG8556174.1"/>
    </source>
</evidence>
<keyword evidence="1" id="KW-0472">Membrane</keyword>
<organism evidence="2 3">
    <name type="scientific">Ambispora gerdemannii</name>
    <dbReference type="NCBI Taxonomy" id="144530"/>
    <lineage>
        <taxon>Eukaryota</taxon>
        <taxon>Fungi</taxon>
        <taxon>Fungi incertae sedis</taxon>
        <taxon>Mucoromycota</taxon>
        <taxon>Glomeromycotina</taxon>
        <taxon>Glomeromycetes</taxon>
        <taxon>Archaeosporales</taxon>
        <taxon>Ambisporaceae</taxon>
        <taxon>Ambispora</taxon>
    </lineage>
</organism>
<dbReference type="OrthoDB" id="10453844at2759"/>